<keyword evidence="2 4" id="KW-0012">Acyltransferase</keyword>
<dbReference type="AlphaFoldDB" id="A0A8J4E217"/>
<accession>A0A8J4E217</accession>
<comment type="caution">
    <text evidence="4">The sequence shown here is derived from an EMBL/GenBank/DDBJ whole genome shotgun (WGS) entry which is preliminary data.</text>
</comment>
<dbReference type="PANTHER" id="PTHR10434">
    <property type="entry name" value="1-ACYL-SN-GLYCEROL-3-PHOSPHATE ACYLTRANSFERASE"/>
    <property type="match status" value="1"/>
</dbReference>
<dbReference type="CDD" id="cd07989">
    <property type="entry name" value="LPLAT_AGPAT-like"/>
    <property type="match status" value="1"/>
</dbReference>
<evidence type="ECO:0000259" key="3">
    <source>
        <dbReference type="SMART" id="SM00563"/>
    </source>
</evidence>
<dbReference type="Proteomes" id="UP000612585">
    <property type="component" value="Unassembled WGS sequence"/>
</dbReference>
<feature type="domain" description="Phospholipid/glycerol acyltransferase" evidence="3">
    <location>
        <begin position="36"/>
        <end position="150"/>
    </location>
</feature>
<dbReference type="GO" id="GO:0003841">
    <property type="term" value="F:1-acylglycerol-3-phosphate O-acyltransferase activity"/>
    <property type="evidence" value="ECO:0007669"/>
    <property type="project" value="TreeGrafter"/>
</dbReference>
<dbReference type="EMBL" id="BOPG01000024">
    <property type="protein sequence ID" value="GIJ56562.1"/>
    <property type="molecule type" value="Genomic_DNA"/>
</dbReference>
<evidence type="ECO:0000313" key="5">
    <source>
        <dbReference type="Proteomes" id="UP000612585"/>
    </source>
</evidence>
<name>A0A8J4E217_9ACTN</name>
<dbReference type="RefSeq" id="WP_203995216.1">
    <property type="nucleotide sequence ID" value="NZ_BOPG01000024.1"/>
</dbReference>
<dbReference type="PANTHER" id="PTHR10434:SF11">
    <property type="entry name" value="1-ACYL-SN-GLYCEROL-3-PHOSPHATE ACYLTRANSFERASE"/>
    <property type="match status" value="1"/>
</dbReference>
<dbReference type="GO" id="GO:0006654">
    <property type="term" value="P:phosphatidic acid biosynthetic process"/>
    <property type="evidence" value="ECO:0007669"/>
    <property type="project" value="TreeGrafter"/>
</dbReference>
<protein>
    <submittedName>
        <fullName evidence="4">1-acyl-sn-glycerol-3-phosphate acyltransferase</fullName>
    </submittedName>
</protein>
<dbReference type="SMART" id="SM00563">
    <property type="entry name" value="PlsC"/>
    <property type="match status" value="1"/>
</dbReference>
<keyword evidence="1" id="KW-0808">Transferase</keyword>
<dbReference type="InterPro" id="IPR002123">
    <property type="entry name" value="Plipid/glycerol_acylTrfase"/>
</dbReference>
<dbReference type="Pfam" id="PF01553">
    <property type="entry name" value="Acyltransferase"/>
    <property type="match status" value="1"/>
</dbReference>
<evidence type="ECO:0000313" key="4">
    <source>
        <dbReference type="EMBL" id="GIJ56562.1"/>
    </source>
</evidence>
<proteinExistence type="predicted"/>
<sequence length="211" mass="22620">MPPLYRLAYHTVGAGLRVFWRLSVDGLHHVPAHGGAILAGNHLSVADEYFLAAVVPRHIAFWAKAEYFAGRFTRPVVTGLRAIPVHRGGGRAALAAFDAAVPVLRGGGLVAVYPEGTRSPDGRLYRGRTGVVRLARQAGVPIVPVGVLGTDRVQPIGARLPRPHRVRIAFGAPFAVTDGGPADIRRDTDTLMDRIRGLTGQEYVSAYGRIP</sequence>
<gene>
    <name evidence="4" type="primary">plsC_1</name>
    <name evidence="4" type="ORF">Vau01_040780</name>
</gene>
<reference evidence="4" key="1">
    <citation type="submission" date="2021-01" db="EMBL/GenBank/DDBJ databases">
        <title>Whole genome shotgun sequence of Virgisporangium aurantiacum NBRC 16421.</title>
        <authorList>
            <person name="Komaki H."/>
            <person name="Tamura T."/>
        </authorList>
    </citation>
    <scope>NUCLEOTIDE SEQUENCE</scope>
    <source>
        <strain evidence="4">NBRC 16421</strain>
    </source>
</reference>
<dbReference type="SUPFAM" id="SSF69593">
    <property type="entry name" value="Glycerol-3-phosphate (1)-acyltransferase"/>
    <property type="match status" value="1"/>
</dbReference>
<evidence type="ECO:0000256" key="1">
    <source>
        <dbReference type="ARBA" id="ARBA00022679"/>
    </source>
</evidence>
<organism evidence="4 5">
    <name type="scientific">Virgisporangium aurantiacum</name>
    <dbReference type="NCBI Taxonomy" id="175570"/>
    <lineage>
        <taxon>Bacteria</taxon>
        <taxon>Bacillati</taxon>
        <taxon>Actinomycetota</taxon>
        <taxon>Actinomycetes</taxon>
        <taxon>Micromonosporales</taxon>
        <taxon>Micromonosporaceae</taxon>
        <taxon>Virgisporangium</taxon>
    </lineage>
</organism>
<keyword evidence="5" id="KW-1185">Reference proteome</keyword>
<evidence type="ECO:0000256" key="2">
    <source>
        <dbReference type="ARBA" id="ARBA00023315"/>
    </source>
</evidence>
<dbReference type="GO" id="GO:0005886">
    <property type="term" value="C:plasma membrane"/>
    <property type="evidence" value="ECO:0007669"/>
    <property type="project" value="TreeGrafter"/>
</dbReference>